<comment type="similarity">
    <text evidence="1">Belongs to the peptidase A1 family.</text>
</comment>
<feature type="active site" evidence="6">
    <location>
        <position position="97"/>
    </location>
</feature>
<dbReference type="AlphaFoldDB" id="A0A8I6Y862"/>
<accession>A0A8I6Y862</accession>
<organism evidence="9 10">
    <name type="scientific">Hordeum vulgare subsp. vulgare</name>
    <name type="common">Domesticated barley</name>
    <dbReference type="NCBI Taxonomy" id="112509"/>
    <lineage>
        <taxon>Eukaryota</taxon>
        <taxon>Viridiplantae</taxon>
        <taxon>Streptophyta</taxon>
        <taxon>Embryophyta</taxon>
        <taxon>Tracheophyta</taxon>
        <taxon>Spermatophyta</taxon>
        <taxon>Magnoliopsida</taxon>
        <taxon>Liliopsida</taxon>
        <taxon>Poales</taxon>
        <taxon>Poaceae</taxon>
        <taxon>BOP clade</taxon>
        <taxon>Pooideae</taxon>
        <taxon>Triticodae</taxon>
        <taxon>Triticeae</taxon>
        <taxon>Hordeinae</taxon>
        <taxon>Hordeum</taxon>
    </lineage>
</organism>
<evidence type="ECO:0000259" key="8">
    <source>
        <dbReference type="PROSITE" id="PS51767"/>
    </source>
</evidence>
<dbReference type="GO" id="GO:0006508">
    <property type="term" value="P:proteolysis"/>
    <property type="evidence" value="ECO:0007669"/>
    <property type="project" value="UniProtKB-KW"/>
</dbReference>
<evidence type="ECO:0000313" key="10">
    <source>
        <dbReference type="Proteomes" id="UP000011116"/>
    </source>
</evidence>
<keyword evidence="3" id="KW-0064">Aspartyl protease</keyword>
<dbReference type="InterPro" id="IPR032799">
    <property type="entry name" value="TAXi_C"/>
</dbReference>
<dbReference type="InterPro" id="IPR001461">
    <property type="entry name" value="Aspartic_peptidase_A1"/>
</dbReference>
<evidence type="ECO:0000256" key="5">
    <source>
        <dbReference type="ARBA" id="ARBA00023180"/>
    </source>
</evidence>
<protein>
    <recommendedName>
        <fullName evidence="8">Peptidase A1 domain-containing protein</fullName>
    </recommendedName>
</protein>
<evidence type="ECO:0000256" key="6">
    <source>
        <dbReference type="PIRSR" id="PIRSR601461-1"/>
    </source>
</evidence>
<feature type="chain" id="PRO_5035160623" description="Peptidase A1 domain-containing protein" evidence="7">
    <location>
        <begin position="29"/>
        <end position="493"/>
    </location>
</feature>
<dbReference type="Gramene" id="HORVU.MOREX.r2.5HG0443510.1">
    <property type="protein sequence ID" value="HORVU.MOREX.r2.5HG0443510.1"/>
    <property type="gene ID" value="HORVU.MOREX.r2.5HG0443510"/>
</dbReference>
<feature type="active site" evidence="6">
    <location>
        <position position="315"/>
    </location>
</feature>
<proteinExistence type="inferred from homology"/>
<feature type="domain" description="Peptidase A1" evidence="8">
    <location>
        <begin position="79"/>
        <end position="441"/>
    </location>
</feature>
<name>A0A8I6Y862_HORVV</name>
<dbReference type="SUPFAM" id="SSF50630">
    <property type="entry name" value="Acid proteases"/>
    <property type="match status" value="1"/>
</dbReference>
<dbReference type="SMR" id="A0A8I6Y862"/>
<dbReference type="Pfam" id="PF14543">
    <property type="entry name" value="TAXi_N"/>
    <property type="match status" value="1"/>
</dbReference>
<dbReference type="Proteomes" id="UP000011116">
    <property type="component" value="Chromosome 5H"/>
</dbReference>
<feature type="signal peptide" evidence="7">
    <location>
        <begin position="1"/>
        <end position="28"/>
    </location>
</feature>
<dbReference type="InterPro" id="IPR032861">
    <property type="entry name" value="TAXi_N"/>
</dbReference>
<evidence type="ECO:0000256" key="3">
    <source>
        <dbReference type="ARBA" id="ARBA00022750"/>
    </source>
</evidence>
<dbReference type="PANTHER" id="PTHR13683">
    <property type="entry name" value="ASPARTYL PROTEASES"/>
    <property type="match status" value="1"/>
</dbReference>
<sequence>MKPAVAAGFVAVTTLLAAAAALVPKSAASTPALTLRRTLPLPASSLEHLQKLDKQRFTSRRNVPDFDLVGMPCLNFRLYYTLVTLGNPPKNYSVQFDTGSDIMWVTCSPCADCLTPGRIYDTLEVYNPNNSSTSSNISCSDDVCKHAIKSKNSICQASDSPNNQCGYWQEYADGTTTGGYYVSDIMHFDTVMGNGSEGATVSSASVVFGCSDSQSGALQQDGIMGFGKNAPSIMLQLNSQGVSPKAFSHCLTSLDDGGGILVLGEVMEPGFVFTPLVSSQSGYSVNMKGISVNGQNVPIDSSLFTTSKTQGTFVDSGTSLAYLPDGVYDPVISAIINAAPLSMNYSVVSGNECFICWQSNVSEFPIVTLYFEGGAPMRVKPANYLVRRGVSHLPDNLVVLCIGFESSKRFKGYEHATILGDFVLRDKIFAYNLEKMHIGWIDYNCSLLNKTNLVIASSESLGSYTPSYCALMIAIGVALINSNIIALQLHNSY</sequence>
<dbReference type="PROSITE" id="PS51767">
    <property type="entry name" value="PEPTIDASE_A1"/>
    <property type="match status" value="1"/>
</dbReference>
<dbReference type="Gene3D" id="2.40.70.10">
    <property type="entry name" value="Acid Proteases"/>
    <property type="match status" value="2"/>
</dbReference>
<keyword evidence="4" id="KW-0378">Hydrolase</keyword>
<evidence type="ECO:0000256" key="1">
    <source>
        <dbReference type="ARBA" id="ARBA00007447"/>
    </source>
</evidence>
<dbReference type="GO" id="GO:0004190">
    <property type="term" value="F:aspartic-type endopeptidase activity"/>
    <property type="evidence" value="ECO:0007669"/>
    <property type="project" value="UniProtKB-KW"/>
</dbReference>
<dbReference type="EnsemblPlants" id="HORVU.MOREX.r3.5HG0533190.1">
    <property type="protein sequence ID" value="HORVU.MOREX.r3.5HG0533190.1"/>
    <property type="gene ID" value="HORVU.MOREX.r3.5HG0533190"/>
</dbReference>
<evidence type="ECO:0000256" key="2">
    <source>
        <dbReference type="ARBA" id="ARBA00022670"/>
    </source>
</evidence>
<keyword evidence="10" id="KW-1185">Reference proteome</keyword>
<dbReference type="PRINTS" id="PR00792">
    <property type="entry name" value="PEPSIN"/>
</dbReference>
<reference evidence="9" key="3">
    <citation type="submission" date="2022-01" db="UniProtKB">
        <authorList>
            <consortium name="EnsemblPlants"/>
        </authorList>
    </citation>
    <scope>IDENTIFICATION</scope>
    <source>
        <strain evidence="9">subsp. vulgare</strain>
    </source>
</reference>
<reference evidence="9" key="2">
    <citation type="submission" date="2020-10" db="EMBL/GenBank/DDBJ databases">
        <authorList>
            <person name="Scholz U."/>
            <person name="Mascher M."/>
            <person name="Fiebig A."/>
        </authorList>
    </citation>
    <scope>NUCLEOTIDE SEQUENCE [LARGE SCALE GENOMIC DNA]</scope>
    <source>
        <strain evidence="9">cv. Morex</strain>
    </source>
</reference>
<dbReference type="PANTHER" id="PTHR13683:SF830">
    <property type="entry name" value="PEPTIDASE A1 DOMAIN-CONTAINING PROTEIN"/>
    <property type="match status" value="1"/>
</dbReference>
<evidence type="ECO:0000313" key="9">
    <source>
        <dbReference type="EnsemblPlants" id="HORVU.MOREX.r3.5HG0533190.1"/>
    </source>
</evidence>
<dbReference type="Pfam" id="PF14541">
    <property type="entry name" value="TAXi_C"/>
    <property type="match status" value="1"/>
</dbReference>
<keyword evidence="7" id="KW-0732">Signal</keyword>
<evidence type="ECO:0000256" key="7">
    <source>
        <dbReference type="SAM" id="SignalP"/>
    </source>
</evidence>
<reference evidence="10" key="1">
    <citation type="journal article" date="2012" name="Nature">
        <title>A physical, genetic and functional sequence assembly of the barley genome.</title>
        <authorList>
            <consortium name="The International Barley Genome Sequencing Consortium"/>
            <person name="Mayer K.F."/>
            <person name="Waugh R."/>
            <person name="Brown J.W."/>
            <person name="Schulman A."/>
            <person name="Langridge P."/>
            <person name="Platzer M."/>
            <person name="Fincher G.B."/>
            <person name="Muehlbauer G.J."/>
            <person name="Sato K."/>
            <person name="Close T.J."/>
            <person name="Wise R.P."/>
            <person name="Stein N."/>
        </authorList>
    </citation>
    <scope>NUCLEOTIDE SEQUENCE [LARGE SCALE GENOMIC DNA]</scope>
    <source>
        <strain evidence="10">cv. Morex</strain>
    </source>
</reference>
<keyword evidence="5" id="KW-0325">Glycoprotein</keyword>
<keyword evidence="2" id="KW-0645">Protease</keyword>
<dbReference type="InterPro" id="IPR034161">
    <property type="entry name" value="Pepsin-like_plant"/>
</dbReference>
<dbReference type="InterPro" id="IPR021109">
    <property type="entry name" value="Peptidase_aspartic_dom_sf"/>
</dbReference>
<evidence type="ECO:0000256" key="4">
    <source>
        <dbReference type="ARBA" id="ARBA00022801"/>
    </source>
</evidence>
<dbReference type="InterPro" id="IPR033121">
    <property type="entry name" value="PEPTIDASE_A1"/>
</dbReference>
<dbReference type="Gramene" id="HORVU.MOREX.r3.5HG0533190.1">
    <property type="protein sequence ID" value="HORVU.MOREX.r3.5HG0533190.1"/>
    <property type="gene ID" value="HORVU.MOREX.r3.5HG0533190"/>
</dbReference>
<dbReference type="CDD" id="cd05476">
    <property type="entry name" value="pepsin_A_like_plant"/>
    <property type="match status" value="1"/>
</dbReference>